<accession>A0A9N9JWW8</accession>
<evidence type="ECO:0000313" key="1">
    <source>
        <dbReference type="EMBL" id="CAG8797536.1"/>
    </source>
</evidence>
<dbReference type="Proteomes" id="UP000789759">
    <property type="component" value="Unassembled WGS sequence"/>
</dbReference>
<dbReference type="OrthoDB" id="2425789at2759"/>
<keyword evidence="2" id="KW-1185">Reference proteome</keyword>
<name>A0A9N9JWW8_9GLOM</name>
<evidence type="ECO:0000313" key="2">
    <source>
        <dbReference type="Proteomes" id="UP000789759"/>
    </source>
</evidence>
<gene>
    <name evidence="1" type="ORF">CPELLU_LOCUS17451</name>
</gene>
<organism evidence="1 2">
    <name type="scientific">Cetraspora pellucida</name>
    <dbReference type="NCBI Taxonomy" id="1433469"/>
    <lineage>
        <taxon>Eukaryota</taxon>
        <taxon>Fungi</taxon>
        <taxon>Fungi incertae sedis</taxon>
        <taxon>Mucoromycota</taxon>
        <taxon>Glomeromycotina</taxon>
        <taxon>Glomeromycetes</taxon>
        <taxon>Diversisporales</taxon>
        <taxon>Gigasporaceae</taxon>
        <taxon>Cetraspora</taxon>
    </lineage>
</organism>
<proteinExistence type="predicted"/>
<sequence length="319" mass="36598">MPSSNKRKHHLEAARKSEAEHAYLKKNKIMHQSNDLLDYESIDEKLDNHIWVDEEIDEKANSRPTYNYSNSGKTLRQKKAELKKAVQNTKSITSYLSLTNSLRFNVASTSIYKFLATDAAAVDTIVIDENEDTIMINNAVDSIVKLVEINMNNDKVCIKQAIEKLDNMLEKNSKQIDKGTKFSVNPKVLKEFVENKVFPSLGIEKKTTISERTTLEWLKNEFLYEPLGCVHLTVEQHLAYSKIPNRYITKTFEVGVNHNDYWNVQLLTKQFKRTIDVLEIELLGIIFVFAFENSLSHGAFAEDALVTSRMNVKYSGKQP</sequence>
<dbReference type="EMBL" id="CAJVQA010029675">
    <property type="protein sequence ID" value="CAG8797536.1"/>
    <property type="molecule type" value="Genomic_DNA"/>
</dbReference>
<protein>
    <submittedName>
        <fullName evidence="1">10936_t:CDS:1</fullName>
    </submittedName>
</protein>
<dbReference type="AlphaFoldDB" id="A0A9N9JWW8"/>
<comment type="caution">
    <text evidence="1">The sequence shown here is derived from an EMBL/GenBank/DDBJ whole genome shotgun (WGS) entry which is preliminary data.</text>
</comment>
<reference evidence="1" key="1">
    <citation type="submission" date="2021-06" db="EMBL/GenBank/DDBJ databases">
        <authorList>
            <person name="Kallberg Y."/>
            <person name="Tangrot J."/>
            <person name="Rosling A."/>
        </authorList>
    </citation>
    <scope>NUCLEOTIDE SEQUENCE</scope>
    <source>
        <strain evidence="1">FL966</strain>
    </source>
</reference>